<feature type="domain" description="Glycosyltransferase 2-like" evidence="4">
    <location>
        <begin position="5"/>
        <end position="131"/>
    </location>
</feature>
<organism evidence="5 6">
    <name type="scientific">Fictibacillus fluitans</name>
    <dbReference type="NCBI Taxonomy" id="3058422"/>
    <lineage>
        <taxon>Bacteria</taxon>
        <taxon>Bacillati</taxon>
        <taxon>Bacillota</taxon>
        <taxon>Bacilli</taxon>
        <taxon>Bacillales</taxon>
        <taxon>Fictibacillaceae</taxon>
        <taxon>Fictibacillus</taxon>
    </lineage>
</organism>
<reference evidence="5" key="1">
    <citation type="submission" date="2023-07" db="EMBL/GenBank/DDBJ databases">
        <title>Fictibacillus sp. isolated from freshwater pond.</title>
        <authorList>
            <person name="Kirdat K."/>
            <person name="Bhat A."/>
            <person name="Mourya A."/>
            <person name="Yadav A."/>
        </authorList>
    </citation>
    <scope>NUCLEOTIDE SEQUENCE</scope>
    <source>
        <strain evidence="5">NE201</strain>
    </source>
</reference>
<gene>
    <name evidence="5" type="ORF">QYB97_19750</name>
</gene>
<evidence type="ECO:0000259" key="4">
    <source>
        <dbReference type="Pfam" id="PF00535"/>
    </source>
</evidence>
<proteinExistence type="inferred from homology"/>
<sequence>MDKVSMVIPIYKVEKYIHRCVKSVLGQTYTNLEVILVNDGSPDQCGKIADEYQKKDPRVKVIHKENGGLSDARNAGMKLVTGDYTLFVDSDDWLDTNMVKVLVNYMLKYKADAVQAAFFYAHDDHLLYDNRYYAEDDPPILFNRNSLMKELVINEKVKNFAWGKLFKTSMINDLPFKKGVLFEDVFWTHLVMDRIQRYVMIHQPLYYYYQREDSIVSSYSPKNLDIIKGLKERHEFIEKKYSDLKLESYKLLLKTSIIHYWLLMMNNSKDKDKYFRKMIHGDVKLNYSHFFEAVKEDKDLRYQLFLFSIHPNVNMLYVLLKKAAEKYIKRTKQLQLKKIDL</sequence>
<keyword evidence="3 5" id="KW-0808">Transferase</keyword>
<dbReference type="EMBL" id="JAUHTR010000014">
    <property type="protein sequence ID" value="MDN4526725.1"/>
    <property type="molecule type" value="Genomic_DNA"/>
</dbReference>
<comment type="similarity">
    <text evidence="1">Belongs to the glycosyltransferase 2 family.</text>
</comment>
<accession>A0ABT8I127</accession>
<dbReference type="CDD" id="cd00761">
    <property type="entry name" value="Glyco_tranf_GTA_type"/>
    <property type="match status" value="1"/>
</dbReference>
<dbReference type="SUPFAM" id="SSF53448">
    <property type="entry name" value="Nucleotide-diphospho-sugar transferases"/>
    <property type="match status" value="1"/>
</dbReference>
<dbReference type="Proteomes" id="UP001172721">
    <property type="component" value="Unassembled WGS sequence"/>
</dbReference>
<evidence type="ECO:0000313" key="5">
    <source>
        <dbReference type="EMBL" id="MDN4526725.1"/>
    </source>
</evidence>
<evidence type="ECO:0000256" key="2">
    <source>
        <dbReference type="ARBA" id="ARBA00022676"/>
    </source>
</evidence>
<dbReference type="EC" id="2.4.-.-" evidence="5"/>
<name>A0ABT8I127_9BACL</name>
<evidence type="ECO:0000256" key="1">
    <source>
        <dbReference type="ARBA" id="ARBA00006739"/>
    </source>
</evidence>
<keyword evidence="6" id="KW-1185">Reference proteome</keyword>
<protein>
    <submittedName>
        <fullName evidence="5">Glycosyltransferase family 2 protein</fullName>
        <ecNumber evidence="5">2.4.-.-</ecNumber>
    </submittedName>
</protein>
<dbReference type="InterPro" id="IPR001173">
    <property type="entry name" value="Glyco_trans_2-like"/>
</dbReference>
<keyword evidence="2 5" id="KW-0328">Glycosyltransferase</keyword>
<comment type="caution">
    <text evidence="5">The sequence shown here is derived from an EMBL/GenBank/DDBJ whole genome shotgun (WGS) entry which is preliminary data.</text>
</comment>
<dbReference type="PANTHER" id="PTHR22916:SF51">
    <property type="entry name" value="GLYCOSYLTRANSFERASE EPSH-RELATED"/>
    <property type="match status" value="1"/>
</dbReference>
<dbReference type="Gene3D" id="3.90.550.10">
    <property type="entry name" value="Spore Coat Polysaccharide Biosynthesis Protein SpsA, Chain A"/>
    <property type="match status" value="1"/>
</dbReference>
<evidence type="ECO:0000313" key="6">
    <source>
        <dbReference type="Proteomes" id="UP001172721"/>
    </source>
</evidence>
<evidence type="ECO:0000256" key="3">
    <source>
        <dbReference type="ARBA" id="ARBA00022679"/>
    </source>
</evidence>
<dbReference type="InterPro" id="IPR029044">
    <property type="entry name" value="Nucleotide-diphossugar_trans"/>
</dbReference>
<dbReference type="Pfam" id="PF00535">
    <property type="entry name" value="Glycos_transf_2"/>
    <property type="match status" value="1"/>
</dbReference>
<dbReference type="GO" id="GO:0016757">
    <property type="term" value="F:glycosyltransferase activity"/>
    <property type="evidence" value="ECO:0007669"/>
    <property type="project" value="UniProtKB-KW"/>
</dbReference>
<dbReference type="PANTHER" id="PTHR22916">
    <property type="entry name" value="GLYCOSYLTRANSFERASE"/>
    <property type="match status" value="1"/>
</dbReference>
<dbReference type="RefSeq" id="WP_301167747.1">
    <property type="nucleotide sequence ID" value="NZ_JAUHTR010000014.1"/>
</dbReference>